<protein>
    <submittedName>
        <fullName evidence="1">Uncharacterized protein</fullName>
    </submittedName>
</protein>
<accession>A0A653A8V4</accession>
<evidence type="ECO:0000313" key="1">
    <source>
        <dbReference type="EMBL" id="VBB44450.1"/>
    </source>
</evidence>
<dbReference type="AlphaFoldDB" id="A0A653A8V4"/>
<name>A0A653A8V4_UNCDX</name>
<organism evidence="1">
    <name type="scientific">Uncultured Desulfatiglans sp</name>
    <dbReference type="NCBI Taxonomy" id="1748965"/>
    <lineage>
        <taxon>Bacteria</taxon>
        <taxon>Pseudomonadati</taxon>
        <taxon>Thermodesulfobacteriota</taxon>
        <taxon>Desulfobacteria</taxon>
        <taxon>Desulfatiglandales</taxon>
        <taxon>Desulfatiglandaceae</taxon>
        <taxon>Desulfatiglans</taxon>
        <taxon>environmental samples</taxon>
    </lineage>
</organism>
<proteinExistence type="predicted"/>
<dbReference type="EMBL" id="UPXX01000027">
    <property type="protein sequence ID" value="VBB44450.1"/>
    <property type="molecule type" value="Genomic_DNA"/>
</dbReference>
<gene>
    <name evidence="1" type="ORF">TRIP_B330556</name>
</gene>
<sequence length="137" mass="16084">MACLGWGSAAWKVECRDRFIGWQPRTREANLYKVVNNVRFLILNWVSLEHLASKLLSANIRMLPGDWQAFYRHPVALLETFVDTTRFQSTRYRAGNWVYAGPTKGRGRYDRSNRCMEPVKTVYLYPLGKRFREVLHA</sequence>
<dbReference type="Pfam" id="PF14236">
    <property type="entry name" value="DruA"/>
    <property type="match status" value="1"/>
</dbReference>
<dbReference type="InterPro" id="IPR025639">
    <property type="entry name" value="DruA"/>
</dbReference>
<reference evidence="1" key="1">
    <citation type="submission" date="2018-07" db="EMBL/GenBank/DDBJ databases">
        <authorList>
            <consortium name="Genoscope - CEA"/>
            <person name="William W."/>
        </authorList>
    </citation>
    <scope>NUCLEOTIDE SEQUENCE</scope>
    <source>
        <strain evidence="1">IK1</strain>
    </source>
</reference>